<dbReference type="AlphaFoldDB" id="C0NNZ1"/>
<dbReference type="EMBL" id="GG663368">
    <property type="protein sequence ID" value="EEH06651.1"/>
    <property type="molecule type" value="Genomic_DNA"/>
</dbReference>
<dbReference type="HOGENOM" id="CLU_1874858_0_0_1"/>
<dbReference type="Proteomes" id="UP000001631">
    <property type="component" value="Unassembled WGS sequence"/>
</dbReference>
<accession>C0NNZ1</accession>
<keyword evidence="2" id="KW-1185">Reference proteome</keyword>
<organism evidence="1 2">
    <name type="scientific">Ajellomyces capsulatus (strain G186AR / H82 / ATCC MYA-2454 / RMSCC 2432)</name>
    <name type="common">Darling's disease fungus</name>
    <name type="synonym">Histoplasma capsulatum</name>
    <dbReference type="NCBI Taxonomy" id="447093"/>
    <lineage>
        <taxon>Eukaryota</taxon>
        <taxon>Fungi</taxon>
        <taxon>Dikarya</taxon>
        <taxon>Ascomycota</taxon>
        <taxon>Pezizomycotina</taxon>
        <taxon>Eurotiomycetes</taxon>
        <taxon>Eurotiomycetidae</taxon>
        <taxon>Onygenales</taxon>
        <taxon>Ajellomycetaceae</taxon>
        <taxon>Histoplasma</taxon>
    </lineage>
</organism>
<name>C0NNZ1_AJECG</name>
<dbReference type="InParanoid" id="C0NNZ1"/>
<evidence type="ECO:0000313" key="1">
    <source>
        <dbReference type="EMBL" id="EEH06651.1"/>
    </source>
</evidence>
<sequence length="136" mass="15129">MYPGQGTPSAMVVSNVHVHALRVQFPLFKKFVLEDADINLWNKQRSGVKSRTSNKLTYMPDYQGYACVCTKPALDWVHELPYSACARWGLDAGYAIPRVFGIMPRAPENRANELAHPTSDLVDMSIISSGQTPCSK</sequence>
<protein>
    <submittedName>
        <fullName evidence="1">Uncharacterized protein</fullName>
    </submittedName>
</protein>
<proteinExistence type="predicted"/>
<evidence type="ECO:0000313" key="2">
    <source>
        <dbReference type="Proteomes" id="UP000001631"/>
    </source>
</evidence>
<dbReference type="RefSeq" id="XP_045287132.1">
    <property type="nucleotide sequence ID" value="XM_045431920.1"/>
</dbReference>
<reference evidence="1" key="1">
    <citation type="submission" date="2009-02" db="EMBL/GenBank/DDBJ databases">
        <title>The Genome Sequence of Ajellomyces capsulatus strain G186AR.</title>
        <authorList>
            <consortium name="The Broad Institute Genome Sequencing Platform"/>
            <person name="Champion M."/>
            <person name="Cuomo C."/>
            <person name="Ma L.-J."/>
            <person name="Henn M.R."/>
            <person name="Sil A."/>
            <person name="Goldman B."/>
            <person name="Young S.K."/>
            <person name="Kodira C.D."/>
            <person name="Zeng Q."/>
            <person name="Koehrsen M."/>
            <person name="Alvarado L."/>
            <person name="Berlin A."/>
            <person name="Borenstein D."/>
            <person name="Chen Z."/>
            <person name="Engels R."/>
            <person name="Freedman E."/>
            <person name="Gellesch M."/>
            <person name="Goldberg J."/>
            <person name="Griggs A."/>
            <person name="Gujja S."/>
            <person name="Heiman D."/>
            <person name="Hepburn T."/>
            <person name="Howarth C."/>
            <person name="Jen D."/>
            <person name="Larson L."/>
            <person name="Lewis B."/>
            <person name="Mehta T."/>
            <person name="Park D."/>
            <person name="Pearson M."/>
            <person name="Roberts A."/>
            <person name="Saif S."/>
            <person name="Shea T."/>
            <person name="Shenoy N."/>
            <person name="Sisk P."/>
            <person name="Stolte C."/>
            <person name="Sykes S."/>
            <person name="Walk T."/>
            <person name="White J."/>
            <person name="Yandava C."/>
            <person name="Klein B."/>
            <person name="McEwen J.G."/>
            <person name="Puccia R."/>
            <person name="Goldman G.H."/>
            <person name="Felipe M.S."/>
            <person name="Nino-Vega G."/>
            <person name="San-Blas G."/>
            <person name="Taylor J."/>
            <person name="Mendoza L."/>
            <person name="Galagan J."/>
            <person name="Nusbaum C."/>
            <person name="Birren B."/>
        </authorList>
    </citation>
    <scope>NUCLEOTIDE SEQUENCE</scope>
    <source>
        <strain evidence="1">G186AR</strain>
    </source>
</reference>
<dbReference type="GeneID" id="69037887"/>
<gene>
    <name evidence="1" type="ORF">HCBG_04871</name>
</gene>